<dbReference type="GO" id="GO:0046872">
    <property type="term" value="F:metal ion binding"/>
    <property type="evidence" value="ECO:0007669"/>
    <property type="project" value="UniProtKB-KW"/>
</dbReference>
<sequence length="378" mass="41254">MDKVFVAECRSYSPAEVYQATLRLFEALDCQHLFKPGEKVLIKPNFLIPSGDDQPITTHSQVLLALSRLLLDCGCRVAVGDSPGMGSLSACITRKGLAEPLGRLGVPVVEFTNSVSRPLPGGRVVKKVPVAKEILEFDAVISAAKLKTHCQCYFTGSVKNLYGCLPGILKPEYHMRFAGREHFSLFLLDVHDVIKPRLGFIDGVVGMEGEGPSGGKAKSAGFLAAATDCPALDIAAMKIVSLNPALTIYLQERLARGGCETVKFGKVGSVVFEPPLQMSSISSTIPLPNPLKKILKFLTVPIPVFAKRPVCKLCGNCQKICPGQPKALVMGSRGIVFKRAYCIQCYCCHEMCPHKAIRLSRPVLMRLWRRIKVPHLRV</sequence>
<dbReference type="Proteomes" id="UP000230392">
    <property type="component" value="Unassembled WGS sequence"/>
</dbReference>
<dbReference type="AlphaFoldDB" id="A0A2G9YDA0"/>
<name>A0A2G9YDA0_9BACT</name>
<evidence type="ECO:0000256" key="3">
    <source>
        <dbReference type="ARBA" id="ARBA00023014"/>
    </source>
</evidence>
<gene>
    <name evidence="5" type="ORF">COX46_01850</name>
</gene>
<dbReference type="InterPro" id="IPR017900">
    <property type="entry name" value="4Fe4S_Fe_S_CS"/>
</dbReference>
<feature type="domain" description="4Fe-4S ferredoxin-type" evidence="4">
    <location>
        <begin position="333"/>
        <end position="362"/>
    </location>
</feature>
<organism evidence="5 6">
    <name type="scientific">bacterium (Candidatus Ratteibacteria) CG23_combo_of_CG06-09_8_20_14_all_48_7</name>
    <dbReference type="NCBI Taxonomy" id="2014292"/>
    <lineage>
        <taxon>Bacteria</taxon>
        <taxon>Candidatus Ratteibacteria</taxon>
    </lineage>
</organism>
<comment type="caution">
    <text evidence="5">The sequence shown here is derived from an EMBL/GenBank/DDBJ whole genome shotgun (WGS) entry which is preliminary data.</text>
</comment>
<accession>A0A2G9YDA0</accession>
<dbReference type="GO" id="GO:0051536">
    <property type="term" value="F:iron-sulfur cluster binding"/>
    <property type="evidence" value="ECO:0007669"/>
    <property type="project" value="UniProtKB-KW"/>
</dbReference>
<keyword evidence="1" id="KW-0479">Metal-binding</keyword>
<keyword evidence="3" id="KW-0411">Iron-sulfur</keyword>
<dbReference type="InterPro" id="IPR007160">
    <property type="entry name" value="DUF362"/>
</dbReference>
<dbReference type="Gene3D" id="3.30.70.20">
    <property type="match status" value="1"/>
</dbReference>
<evidence type="ECO:0000256" key="1">
    <source>
        <dbReference type="ARBA" id="ARBA00022723"/>
    </source>
</evidence>
<protein>
    <recommendedName>
        <fullName evidence="4">4Fe-4S ferredoxin-type domain-containing protein</fullName>
    </recommendedName>
</protein>
<dbReference type="InterPro" id="IPR017896">
    <property type="entry name" value="4Fe4S_Fe-S-bd"/>
</dbReference>
<evidence type="ECO:0000313" key="6">
    <source>
        <dbReference type="Proteomes" id="UP000230392"/>
    </source>
</evidence>
<dbReference type="Pfam" id="PF04015">
    <property type="entry name" value="DUF362"/>
    <property type="match status" value="1"/>
</dbReference>
<reference evidence="5 6" key="1">
    <citation type="submission" date="2017-09" db="EMBL/GenBank/DDBJ databases">
        <title>Depth-based differentiation of microbial function through sediment-hosted aquifers and enrichment of novel symbionts in the deep terrestrial subsurface.</title>
        <authorList>
            <person name="Probst A.J."/>
            <person name="Ladd B."/>
            <person name="Jarett J.K."/>
            <person name="Geller-Mcgrath D.E."/>
            <person name="Sieber C.M."/>
            <person name="Emerson J.B."/>
            <person name="Anantharaman K."/>
            <person name="Thomas B.C."/>
            <person name="Malmstrom R."/>
            <person name="Stieglmeier M."/>
            <person name="Klingl A."/>
            <person name="Woyke T."/>
            <person name="Ryan C.M."/>
            <person name="Banfield J.F."/>
        </authorList>
    </citation>
    <scope>NUCLEOTIDE SEQUENCE [LARGE SCALE GENOMIC DNA]</scope>
    <source>
        <strain evidence="5">CG23_combo_of_CG06-09_8_20_14_all_48_7</strain>
    </source>
</reference>
<dbReference type="PROSITE" id="PS51379">
    <property type="entry name" value="4FE4S_FER_2"/>
    <property type="match status" value="1"/>
</dbReference>
<dbReference type="EMBL" id="PCRF01000084">
    <property type="protein sequence ID" value="PIP16501.1"/>
    <property type="molecule type" value="Genomic_DNA"/>
</dbReference>
<dbReference type="SUPFAM" id="SSF54862">
    <property type="entry name" value="4Fe-4S ferredoxins"/>
    <property type="match status" value="1"/>
</dbReference>
<keyword evidence="2" id="KW-0408">Iron</keyword>
<proteinExistence type="predicted"/>
<dbReference type="PROSITE" id="PS00198">
    <property type="entry name" value="4FE4S_FER_1"/>
    <property type="match status" value="1"/>
</dbReference>
<evidence type="ECO:0000313" key="5">
    <source>
        <dbReference type="EMBL" id="PIP16501.1"/>
    </source>
</evidence>
<evidence type="ECO:0000259" key="4">
    <source>
        <dbReference type="PROSITE" id="PS51379"/>
    </source>
</evidence>
<evidence type="ECO:0000256" key="2">
    <source>
        <dbReference type="ARBA" id="ARBA00023004"/>
    </source>
</evidence>